<dbReference type="EMBL" id="MPTO01000019">
    <property type="protein sequence ID" value="OME16574.1"/>
    <property type="molecule type" value="Genomic_DNA"/>
</dbReference>
<evidence type="ECO:0000313" key="2">
    <source>
        <dbReference type="Proteomes" id="UP000187323"/>
    </source>
</evidence>
<evidence type="ECO:0000313" key="1">
    <source>
        <dbReference type="EMBL" id="OME16574.1"/>
    </source>
</evidence>
<name>A0AB36J8R2_9BACL</name>
<proteinExistence type="predicted"/>
<reference evidence="1 2" key="1">
    <citation type="submission" date="2016-10" db="EMBL/GenBank/DDBJ databases">
        <title>Paenibacillus species isolates.</title>
        <authorList>
            <person name="Beno S.M."/>
        </authorList>
    </citation>
    <scope>NUCLEOTIDE SEQUENCE [LARGE SCALE GENOMIC DNA]</scope>
    <source>
        <strain evidence="1 2">FSL H7-0918</strain>
    </source>
</reference>
<dbReference type="AlphaFoldDB" id="A0AB36J8R2"/>
<protein>
    <submittedName>
        <fullName evidence="1">Uncharacterized protein</fullName>
    </submittedName>
</protein>
<dbReference type="InterPro" id="IPR049812">
    <property type="entry name" value="DpdG-like"/>
</dbReference>
<organism evidence="1 2">
    <name type="scientific">Paenibacillus odorifer</name>
    <dbReference type="NCBI Taxonomy" id="189426"/>
    <lineage>
        <taxon>Bacteria</taxon>
        <taxon>Bacillati</taxon>
        <taxon>Bacillota</taxon>
        <taxon>Bacilli</taxon>
        <taxon>Bacillales</taxon>
        <taxon>Paenibacillaceae</taxon>
        <taxon>Paenibacillus</taxon>
    </lineage>
</organism>
<accession>A0AB36J8R2</accession>
<dbReference type="Proteomes" id="UP000187323">
    <property type="component" value="Unassembled WGS sequence"/>
</dbReference>
<dbReference type="NCBIfam" id="NF041064">
    <property type="entry name" value="DpdG"/>
    <property type="match status" value="1"/>
</dbReference>
<sequence length="289" mass="33446">MSLIKTPEASPARIYAIYALIAQMHGQRLEIDLLKRMIMPSAFASPNLERNETDFIGKTIPEMISLGLIKHENNFLQITDTTIPKGSISSQVAILLPHVIRKRVLFSEEDQNEDLGRIIAWYLTQNPYRAPGNWKEVEEALLKQLNDKMECSSDARYGQFEDWSLYLGFTTRILKQLMPDPTKVIRYFLPELFHDSRTHFIDTVVHRLAKLCPVFEHGSYREKVKNTYGTEALLQGHLSQTTSYAWLRLQDEGIVDLRMKSDADVYVLTAQEKKHRYSEITWNGKVEEI</sequence>
<dbReference type="RefSeq" id="WP_076136705.1">
    <property type="nucleotide sequence ID" value="NZ_MPTO01000019.1"/>
</dbReference>
<gene>
    <name evidence="1" type="ORF">BSK47_20160</name>
</gene>
<comment type="caution">
    <text evidence="1">The sequence shown here is derived from an EMBL/GenBank/DDBJ whole genome shotgun (WGS) entry which is preliminary data.</text>
</comment>